<dbReference type="InterPro" id="IPR027417">
    <property type="entry name" value="P-loop_NTPase"/>
</dbReference>
<dbReference type="Proteomes" id="UP001589810">
    <property type="component" value="Unassembled WGS sequence"/>
</dbReference>
<reference evidence="1 2" key="1">
    <citation type="submission" date="2024-09" db="EMBL/GenBank/DDBJ databases">
        <authorList>
            <person name="Sun Q."/>
            <person name="Mori K."/>
        </authorList>
    </citation>
    <scope>NUCLEOTIDE SEQUENCE [LARGE SCALE GENOMIC DNA]</scope>
    <source>
        <strain evidence="1 2">TBRC 1432</strain>
    </source>
</reference>
<keyword evidence="2" id="KW-1185">Reference proteome</keyword>
<name>A0ABV6MZL1_9PSEU</name>
<gene>
    <name evidence="1" type="ORF">ACFFH7_27405</name>
</gene>
<dbReference type="Gene3D" id="3.40.50.300">
    <property type="entry name" value="P-loop containing nucleotide triphosphate hydrolases"/>
    <property type="match status" value="1"/>
</dbReference>
<evidence type="ECO:0000313" key="2">
    <source>
        <dbReference type="Proteomes" id="UP001589810"/>
    </source>
</evidence>
<dbReference type="SUPFAM" id="SSF52540">
    <property type="entry name" value="P-loop containing nucleoside triphosphate hydrolases"/>
    <property type="match status" value="1"/>
</dbReference>
<proteinExistence type="predicted"/>
<accession>A0ABV6MZL1</accession>
<comment type="caution">
    <text evidence="1">The sequence shown here is derived from an EMBL/GenBank/DDBJ whole genome shotgun (WGS) entry which is preliminary data.</text>
</comment>
<dbReference type="Pfam" id="PF13671">
    <property type="entry name" value="AAA_33"/>
    <property type="match status" value="1"/>
</dbReference>
<evidence type="ECO:0000313" key="1">
    <source>
        <dbReference type="EMBL" id="MFC0545265.1"/>
    </source>
</evidence>
<sequence>MLLLLNGPPGVGKSTVAARYVDDHPLALNLDIDVLRAQLGRWQDDLTSAGLAARDLAVAMARTHLLAGHDVVVPQFLGRPEFIDRLAALAVDVGVRFVEAILLDSKENTRRRFQERDDTSKAVDPLELSTMYDRLLALAETRPQARIVPTTDIDGTYARLLAVL</sequence>
<organism evidence="1 2">
    <name type="scientific">Kutzneria chonburiensis</name>
    <dbReference type="NCBI Taxonomy" id="1483604"/>
    <lineage>
        <taxon>Bacteria</taxon>
        <taxon>Bacillati</taxon>
        <taxon>Actinomycetota</taxon>
        <taxon>Actinomycetes</taxon>
        <taxon>Pseudonocardiales</taxon>
        <taxon>Pseudonocardiaceae</taxon>
        <taxon>Kutzneria</taxon>
    </lineage>
</organism>
<dbReference type="RefSeq" id="WP_273934917.1">
    <property type="nucleotide sequence ID" value="NZ_CP097263.1"/>
</dbReference>
<protein>
    <submittedName>
        <fullName evidence="1">AAA family ATPase</fullName>
    </submittedName>
</protein>
<dbReference type="EMBL" id="JBHLUD010000009">
    <property type="protein sequence ID" value="MFC0545265.1"/>
    <property type="molecule type" value="Genomic_DNA"/>
</dbReference>